<dbReference type="Proteomes" id="UP001212152">
    <property type="component" value="Unassembled WGS sequence"/>
</dbReference>
<feature type="region of interest" description="Disordered" evidence="1">
    <location>
        <begin position="1"/>
        <end position="107"/>
    </location>
</feature>
<organism evidence="2 3">
    <name type="scientific">Geranomyces variabilis</name>
    <dbReference type="NCBI Taxonomy" id="109894"/>
    <lineage>
        <taxon>Eukaryota</taxon>
        <taxon>Fungi</taxon>
        <taxon>Fungi incertae sedis</taxon>
        <taxon>Chytridiomycota</taxon>
        <taxon>Chytridiomycota incertae sedis</taxon>
        <taxon>Chytridiomycetes</taxon>
        <taxon>Spizellomycetales</taxon>
        <taxon>Powellomycetaceae</taxon>
        <taxon>Geranomyces</taxon>
    </lineage>
</organism>
<feature type="compositionally biased region" description="Low complexity" evidence="1">
    <location>
        <begin position="378"/>
        <end position="394"/>
    </location>
</feature>
<reference evidence="2" key="1">
    <citation type="submission" date="2020-05" db="EMBL/GenBank/DDBJ databases">
        <title>Phylogenomic resolution of chytrid fungi.</title>
        <authorList>
            <person name="Stajich J.E."/>
            <person name="Amses K."/>
            <person name="Simmons R."/>
            <person name="Seto K."/>
            <person name="Myers J."/>
            <person name="Bonds A."/>
            <person name="Quandt C.A."/>
            <person name="Barry K."/>
            <person name="Liu P."/>
            <person name="Grigoriev I."/>
            <person name="Longcore J.E."/>
            <person name="James T.Y."/>
        </authorList>
    </citation>
    <scope>NUCLEOTIDE SEQUENCE</scope>
    <source>
        <strain evidence="2">JEL0379</strain>
    </source>
</reference>
<feature type="region of interest" description="Disordered" evidence="1">
    <location>
        <begin position="560"/>
        <end position="653"/>
    </location>
</feature>
<feature type="region of interest" description="Disordered" evidence="1">
    <location>
        <begin position="492"/>
        <end position="520"/>
    </location>
</feature>
<comment type="caution">
    <text evidence="2">The sequence shown here is derived from an EMBL/GenBank/DDBJ whole genome shotgun (WGS) entry which is preliminary data.</text>
</comment>
<feature type="compositionally biased region" description="Basic and acidic residues" evidence="1">
    <location>
        <begin position="368"/>
        <end position="377"/>
    </location>
</feature>
<name>A0AAD5TPE2_9FUNG</name>
<feature type="region of interest" description="Disordered" evidence="1">
    <location>
        <begin position="281"/>
        <end position="416"/>
    </location>
</feature>
<accession>A0AAD5TPE2</accession>
<feature type="region of interest" description="Disordered" evidence="1">
    <location>
        <begin position="125"/>
        <end position="195"/>
    </location>
</feature>
<feature type="compositionally biased region" description="Low complexity" evidence="1">
    <location>
        <begin position="355"/>
        <end position="367"/>
    </location>
</feature>
<evidence type="ECO:0000313" key="2">
    <source>
        <dbReference type="EMBL" id="KAJ3182383.1"/>
    </source>
</evidence>
<proteinExistence type="predicted"/>
<sequence>MLKGFMKVAGFGTDDDSSGEQVEPASLPVRQDGTADKLDSTQAEASPVKPRDGEGELASCEIEPSADNSAVPAEFRLPLASTAPAADGPANYESPTDDSPALNSGGLSEGIVTLYQQKQELPALMPANTMAKDSASQSATPLESHIEIGCVITEPPSPSDPYAKPTVSSGTATKAVARSRQSSGRIPRSSVGPNATVTIKQADSREAINSQIRYPEVHVKVLLPDSTPPGAVRVAPALPAKYSFISNDQTYARAAGRADNVQSERFQWSSNFGRPISAASESLSFTSGNPPDHHSRRSHADPQLMSGAQSDSSAPSWMDETKSHELGPEPQTSGPRTGGLDRFALEPNIQRLKRSPISDSSFSSDSTRISDGHDLRGDGSSSLSGSSAQVKSSLAADQDSGKPRQDGEPTALKQPSAFDEASAIQADVMTAPTWFLPNSLPTILASKEKAANLQPLEKGTPRPDAPNSFDIRPVTPMRDADIMMLPNSQKDNLSSLNNPTHEPIPRNSGVDAPQTPDPATKYMNYTIRQVENHAGSAGAAVTIDLTNESEQQSRRAINHHNRHTNDNAAPKHASDSHRGHGNDSKHGKGKDHDKAKRDHEYNSRARHEGYKRQEPKARDSYRPERDGRNGIRGKYESSNRDRRDVHGHIHNSDYRKRDAVMDYDYPRDDRDMGMNEERKLRMQRADRFDDAVLDVDKRSIGARRAQGYDIDFDRDRELRVGSYKGFDDDVPSRYRDSYEQRVRGEQRFNKDDLSVDRLESRTIASDHRVPIDDGIIPQRESPAALRKRYRTDDRLESDRDIDPIEQRVWRSLRNGGGSSNVPARLDGRDFDRYEQRIVLSQRLVDDSAVAARYDERLGRSPVDYCERAESSYLRRGDFDLPSSVKRQRIEYEELPRIRRQDTNIVYNDEDVLRQQTARIVQQELEAALGSIMRSSMSRAMLDRP</sequence>
<protein>
    <submittedName>
        <fullName evidence="2">Uncharacterized protein</fullName>
    </submittedName>
</protein>
<keyword evidence="3" id="KW-1185">Reference proteome</keyword>
<dbReference type="AlphaFoldDB" id="A0AAD5TPE2"/>
<evidence type="ECO:0000313" key="3">
    <source>
        <dbReference type="Proteomes" id="UP001212152"/>
    </source>
</evidence>
<feature type="compositionally biased region" description="Basic and acidic residues" evidence="1">
    <location>
        <begin position="572"/>
        <end position="653"/>
    </location>
</feature>
<feature type="compositionally biased region" description="Polar residues" evidence="1">
    <location>
        <begin position="306"/>
        <end position="315"/>
    </location>
</feature>
<evidence type="ECO:0000256" key="1">
    <source>
        <dbReference type="SAM" id="MobiDB-lite"/>
    </source>
</evidence>
<dbReference type="EMBL" id="JADGJQ010000009">
    <property type="protein sequence ID" value="KAJ3182383.1"/>
    <property type="molecule type" value="Genomic_DNA"/>
</dbReference>
<gene>
    <name evidence="2" type="ORF">HDU87_008547</name>
</gene>